<dbReference type="Pfam" id="PF02386">
    <property type="entry name" value="TrkH"/>
    <property type="match status" value="1"/>
</dbReference>
<evidence type="ECO:0000313" key="9">
    <source>
        <dbReference type="EMBL" id="MPM37538.1"/>
    </source>
</evidence>
<feature type="transmembrane region" description="Helical" evidence="8">
    <location>
        <begin position="6"/>
        <end position="29"/>
    </location>
</feature>
<comment type="caution">
    <text evidence="9">The sequence shown here is derived from an EMBL/GenBank/DDBJ whole genome shotgun (WGS) entry which is preliminary data.</text>
</comment>
<dbReference type="InterPro" id="IPR003445">
    <property type="entry name" value="Cat_transpt"/>
</dbReference>
<feature type="transmembrane region" description="Helical" evidence="8">
    <location>
        <begin position="41"/>
        <end position="60"/>
    </location>
</feature>
<evidence type="ECO:0000256" key="2">
    <source>
        <dbReference type="ARBA" id="ARBA00022448"/>
    </source>
</evidence>
<feature type="transmembrane region" description="Helical" evidence="8">
    <location>
        <begin position="404"/>
        <end position="425"/>
    </location>
</feature>
<dbReference type="GO" id="GO:0030001">
    <property type="term" value="P:metal ion transport"/>
    <property type="evidence" value="ECO:0007669"/>
    <property type="project" value="UniProtKB-ARBA"/>
</dbReference>
<sequence length="443" mass="46652">MIKHHLSATQIIAFGFAFIILVGGILLSLPIASRSGVGIPFLNGIFTATSATCVTGLVLYDTWSQFSGFGQAVILLLIQIGGLGFMAVAILFSLAFGRRIGLRERSLLAEAVSSMQVGGVVRLVRRMLIGTAAFEFLGAVILSTRLIPAFGVAKGIWLSIFHSISAFCNAGFDLMGLRAPSTSLVTFQSDPVVIVTIALLIVIGGIGFVVWNDLVECHFKLCRLRLHTRAVLVSTGALIASGTLLFLYLERNYTFAGMSPGTKLLSAFFQSVTPRTAGFNSVDTAALTDASKFVTMVLMFIGAAPGGTGGGIKVTTMVVMAAAVMASLKNREDVSLWHFRLEAETLMHAFTTTAAYLAMTAGGILVLCTQGQLFTAAVFECLSAIGTVGLTVGITPTLAPLSKVAIIILMYAGRIGSLTVFLAVAKNNLGAKLRDPVGKIILG</sequence>
<keyword evidence="5 8" id="KW-1133">Transmembrane helix</keyword>
<evidence type="ECO:0000256" key="7">
    <source>
        <dbReference type="ARBA" id="ARBA00023136"/>
    </source>
</evidence>
<feature type="transmembrane region" description="Helical" evidence="8">
    <location>
        <begin position="192"/>
        <end position="211"/>
    </location>
</feature>
<keyword evidence="6" id="KW-0406">Ion transport</keyword>
<keyword evidence="7 8" id="KW-0472">Membrane</keyword>
<dbReference type="GO" id="GO:0008324">
    <property type="term" value="F:monoatomic cation transmembrane transporter activity"/>
    <property type="evidence" value="ECO:0007669"/>
    <property type="project" value="InterPro"/>
</dbReference>
<name>A0A644ZB74_9ZZZZ</name>
<evidence type="ECO:0000256" key="8">
    <source>
        <dbReference type="SAM" id="Phobius"/>
    </source>
</evidence>
<accession>A0A644ZB74</accession>
<dbReference type="AlphaFoldDB" id="A0A644ZB74"/>
<dbReference type="GO" id="GO:0005886">
    <property type="term" value="C:plasma membrane"/>
    <property type="evidence" value="ECO:0007669"/>
    <property type="project" value="UniProtKB-SubCell"/>
</dbReference>
<feature type="transmembrane region" description="Helical" evidence="8">
    <location>
        <begin position="374"/>
        <end position="398"/>
    </location>
</feature>
<organism evidence="9">
    <name type="scientific">bioreactor metagenome</name>
    <dbReference type="NCBI Taxonomy" id="1076179"/>
    <lineage>
        <taxon>unclassified sequences</taxon>
        <taxon>metagenomes</taxon>
        <taxon>ecological metagenomes</taxon>
    </lineage>
</organism>
<evidence type="ECO:0000256" key="3">
    <source>
        <dbReference type="ARBA" id="ARBA00022475"/>
    </source>
</evidence>
<keyword evidence="3" id="KW-1003">Cell membrane</keyword>
<evidence type="ECO:0000256" key="5">
    <source>
        <dbReference type="ARBA" id="ARBA00022989"/>
    </source>
</evidence>
<reference evidence="9" key="1">
    <citation type="submission" date="2019-08" db="EMBL/GenBank/DDBJ databases">
        <authorList>
            <person name="Kucharzyk K."/>
            <person name="Murdoch R.W."/>
            <person name="Higgins S."/>
            <person name="Loffler F."/>
        </authorList>
    </citation>
    <scope>NUCLEOTIDE SEQUENCE</scope>
</reference>
<feature type="transmembrane region" description="Helical" evidence="8">
    <location>
        <begin position="297"/>
        <end position="326"/>
    </location>
</feature>
<dbReference type="EMBL" id="VSSQ01007984">
    <property type="protein sequence ID" value="MPM37538.1"/>
    <property type="molecule type" value="Genomic_DNA"/>
</dbReference>
<protein>
    <submittedName>
        <fullName evidence="9">Ktr system potassium uptake protein B</fullName>
    </submittedName>
</protein>
<feature type="transmembrane region" description="Helical" evidence="8">
    <location>
        <begin position="123"/>
        <end position="143"/>
    </location>
</feature>
<feature type="transmembrane region" description="Helical" evidence="8">
    <location>
        <begin position="155"/>
        <end position="172"/>
    </location>
</feature>
<comment type="subcellular location">
    <subcellularLocation>
        <location evidence="1">Cell membrane</location>
        <topology evidence="1">Multi-pass membrane protein</topology>
    </subcellularLocation>
</comment>
<gene>
    <name evidence="9" type="primary">ktrB_15</name>
    <name evidence="9" type="ORF">SDC9_84156</name>
</gene>
<keyword evidence="4 8" id="KW-0812">Transmembrane</keyword>
<evidence type="ECO:0000256" key="1">
    <source>
        <dbReference type="ARBA" id="ARBA00004651"/>
    </source>
</evidence>
<feature type="transmembrane region" description="Helical" evidence="8">
    <location>
        <begin position="72"/>
        <end position="96"/>
    </location>
</feature>
<evidence type="ECO:0000256" key="4">
    <source>
        <dbReference type="ARBA" id="ARBA00022692"/>
    </source>
</evidence>
<proteinExistence type="predicted"/>
<dbReference type="PANTHER" id="PTHR32024">
    <property type="entry name" value="TRK SYSTEM POTASSIUM UPTAKE PROTEIN TRKG-RELATED"/>
    <property type="match status" value="1"/>
</dbReference>
<feature type="transmembrane region" description="Helical" evidence="8">
    <location>
        <begin position="346"/>
        <end position="367"/>
    </location>
</feature>
<evidence type="ECO:0000256" key="6">
    <source>
        <dbReference type="ARBA" id="ARBA00023065"/>
    </source>
</evidence>
<feature type="transmembrane region" description="Helical" evidence="8">
    <location>
        <begin position="231"/>
        <end position="249"/>
    </location>
</feature>
<keyword evidence="2" id="KW-0813">Transport</keyword>
<dbReference type="PANTHER" id="PTHR32024:SF1">
    <property type="entry name" value="KTR SYSTEM POTASSIUM UPTAKE PROTEIN B"/>
    <property type="match status" value="1"/>
</dbReference>